<protein>
    <recommendedName>
        <fullName evidence="1">GP-PDE domain-containing protein</fullName>
    </recommendedName>
</protein>
<dbReference type="GO" id="GO:0006629">
    <property type="term" value="P:lipid metabolic process"/>
    <property type="evidence" value="ECO:0007669"/>
    <property type="project" value="InterPro"/>
</dbReference>
<evidence type="ECO:0000313" key="2">
    <source>
        <dbReference type="EMBL" id="KPM46971.1"/>
    </source>
</evidence>
<sequence length="275" mass="30708">MRLSVILLLIFNFSCQKFENFPEVFTDEGRTLLLAHRGGGDGLHPENSFAAARKGLKVLDGIELDIQVSADGTLWMAHDADLPDCELGKFNCFSQHTDQEITDLSKCHGKDYAPGQLEDVLEIATRNYPDAVISLDVKPWFPCSLGDVFIHAKMKELADELALLASRHQLGSQIFVESESVTFLKYIKEVSSQIECHILAFSDLEKAGLEALRNGLDGVSYKFDPDEEIDLEPLKAKGLTIQLWTVNTPESLQKALALEPRTIQTDNLQLQEFMP</sequence>
<gene>
    <name evidence="2" type="ORF">AFM12_17225</name>
</gene>
<comment type="caution">
    <text evidence="2">The sequence shown here is derived from an EMBL/GenBank/DDBJ whole genome shotgun (WGS) entry which is preliminary data.</text>
</comment>
<dbReference type="RefSeq" id="WP_055150876.1">
    <property type="nucleotide sequence ID" value="NZ_JXSZ01000013.1"/>
</dbReference>
<dbReference type="STRING" id="1605367.AFM12_17225"/>
<proteinExistence type="predicted"/>
<keyword evidence="3" id="KW-1185">Reference proteome</keyword>
<reference evidence="2 3" key="1">
    <citation type="submission" date="2015-07" db="EMBL/GenBank/DDBJ databases">
        <title>The draft genome sequence of Leadbetterella sp. JN14-9.</title>
        <authorList>
            <person name="Liu Y."/>
            <person name="Du J."/>
            <person name="Shao Z."/>
        </authorList>
    </citation>
    <scope>NUCLEOTIDE SEQUENCE [LARGE SCALE GENOMIC DNA]</scope>
    <source>
        <strain evidence="2 3">JN14-9</strain>
    </source>
</reference>
<dbReference type="Gene3D" id="3.20.20.190">
    <property type="entry name" value="Phosphatidylinositol (PI) phosphodiesterase"/>
    <property type="match status" value="1"/>
</dbReference>
<dbReference type="Pfam" id="PF03009">
    <property type="entry name" value="GDPD"/>
    <property type="match status" value="1"/>
</dbReference>
<feature type="domain" description="GP-PDE" evidence="1">
    <location>
        <begin position="31"/>
        <end position="275"/>
    </location>
</feature>
<dbReference type="Proteomes" id="UP000050454">
    <property type="component" value="Unassembled WGS sequence"/>
</dbReference>
<accession>A0A0P7BIM0</accession>
<dbReference type="InterPro" id="IPR017946">
    <property type="entry name" value="PLC-like_Pdiesterase_TIM-brl"/>
</dbReference>
<organism evidence="2 3">
    <name type="scientific">Jiulongibacter sediminis</name>
    <dbReference type="NCBI Taxonomy" id="1605367"/>
    <lineage>
        <taxon>Bacteria</taxon>
        <taxon>Pseudomonadati</taxon>
        <taxon>Bacteroidota</taxon>
        <taxon>Cytophagia</taxon>
        <taxon>Cytophagales</taxon>
        <taxon>Leadbetterellaceae</taxon>
        <taxon>Jiulongibacter</taxon>
    </lineage>
</organism>
<dbReference type="PANTHER" id="PTHR46211">
    <property type="entry name" value="GLYCEROPHOSPHORYL DIESTER PHOSPHODIESTERASE"/>
    <property type="match status" value="1"/>
</dbReference>
<dbReference type="AlphaFoldDB" id="A0A0P7BIM0"/>
<dbReference type="SUPFAM" id="SSF51695">
    <property type="entry name" value="PLC-like phosphodiesterases"/>
    <property type="match status" value="1"/>
</dbReference>
<evidence type="ECO:0000259" key="1">
    <source>
        <dbReference type="PROSITE" id="PS51704"/>
    </source>
</evidence>
<dbReference type="InterPro" id="IPR030395">
    <property type="entry name" value="GP_PDE_dom"/>
</dbReference>
<name>A0A0P7BIM0_9BACT</name>
<dbReference type="PROSITE" id="PS51704">
    <property type="entry name" value="GP_PDE"/>
    <property type="match status" value="1"/>
</dbReference>
<dbReference type="CDD" id="cd08556">
    <property type="entry name" value="GDPD"/>
    <property type="match status" value="1"/>
</dbReference>
<evidence type="ECO:0000313" key="3">
    <source>
        <dbReference type="Proteomes" id="UP000050454"/>
    </source>
</evidence>
<dbReference type="EMBL" id="LGTQ01000013">
    <property type="protein sequence ID" value="KPM46971.1"/>
    <property type="molecule type" value="Genomic_DNA"/>
</dbReference>
<dbReference type="PANTHER" id="PTHR46211:SF1">
    <property type="entry name" value="GLYCEROPHOSPHODIESTER PHOSPHODIESTERASE, CYTOPLASMIC"/>
    <property type="match status" value="1"/>
</dbReference>
<dbReference type="OrthoDB" id="9809583at2"/>
<dbReference type="GO" id="GO:0008081">
    <property type="term" value="F:phosphoric diester hydrolase activity"/>
    <property type="evidence" value="ECO:0007669"/>
    <property type="project" value="InterPro"/>
</dbReference>